<evidence type="ECO:0000256" key="4">
    <source>
        <dbReference type="ARBA" id="ARBA00022448"/>
    </source>
</evidence>
<dbReference type="InterPro" id="IPR020546">
    <property type="entry name" value="ATP_synth_F1_dsu/esu_N"/>
</dbReference>
<dbReference type="SUPFAM" id="SSF51344">
    <property type="entry name" value="Epsilon subunit of F1F0-ATP synthase N-terminal domain"/>
    <property type="match status" value="1"/>
</dbReference>
<dbReference type="InterPro" id="IPR036771">
    <property type="entry name" value="ATPsynth_dsu/esu_N"/>
</dbReference>
<evidence type="ECO:0000259" key="9">
    <source>
        <dbReference type="Pfam" id="PF02823"/>
    </source>
</evidence>
<comment type="function">
    <text evidence="1">Produces ATP from ADP in the presence of a proton gradient across the membrane.</text>
</comment>
<dbReference type="GO" id="GO:0012505">
    <property type="term" value="C:endomembrane system"/>
    <property type="evidence" value="ECO:0007669"/>
    <property type="project" value="UniProtKB-SubCell"/>
</dbReference>
<keyword evidence="6" id="KW-0472">Membrane</keyword>
<dbReference type="CDD" id="cd12152">
    <property type="entry name" value="F1-ATPase_delta"/>
    <property type="match status" value="1"/>
</dbReference>
<evidence type="ECO:0000313" key="11">
    <source>
        <dbReference type="Proteomes" id="UP000191055"/>
    </source>
</evidence>
<keyword evidence="4 8" id="KW-0813">Transport</keyword>
<gene>
    <name evidence="10" type="ORF">SAMN03080601_01301</name>
</gene>
<evidence type="ECO:0000256" key="8">
    <source>
        <dbReference type="RuleBase" id="RU003656"/>
    </source>
</evidence>
<dbReference type="KEGG" id="asx:CDL62_07660"/>
<dbReference type="InterPro" id="IPR001469">
    <property type="entry name" value="ATP_synth_F1_dsu/esu"/>
</dbReference>
<evidence type="ECO:0000256" key="6">
    <source>
        <dbReference type="ARBA" id="ARBA00023136"/>
    </source>
</evidence>
<organism evidence="10 11">
    <name type="scientific">Alkalitalea saponilacus</name>
    <dbReference type="NCBI Taxonomy" id="889453"/>
    <lineage>
        <taxon>Bacteria</taxon>
        <taxon>Pseudomonadati</taxon>
        <taxon>Bacteroidota</taxon>
        <taxon>Bacteroidia</taxon>
        <taxon>Marinilabiliales</taxon>
        <taxon>Marinilabiliaceae</taxon>
        <taxon>Alkalitalea</taxon>
    </lineage>
</organism>
<dbReference type="EMBL" id="FUYV01000005">
    <property type="protein sequence ID" value="SKB81992.1"/>
    <property type="molecule type" value="Genomic_DNA"/>
</dbReference>
<dbReference type="RefSeq" id="WP_079557071.1">
    <property type="nucleotide sequence ID" value="NZ_CP021904.1"/>
</dbReference>
<dbReference type="GO" id="GO:0045259">
    <property type="term" value="C:proton-transporting ATP synthase complex"/>
    <property type="evidence" value="ECO:0007669"/>
    <property type="project" value="UniProtKB-KW"/>
</dbReference>
<keyword evidence="8" id="KW-0066">ATP synthesis</keyword>
<proteinExistence type="inferred from homology"/>
<comment type="subcellular location">
    <subcellularLocation>
        <location evidence="2">Endomembrane system</location>
        <topology evidence="2">Peripheral membrane protein</topology>
    </subcellularLocation>
</comment>
<name>A0A1T5ED65_9BACT</name>
<evidence type="ECO:0000313" key="10">
    <source>
        <dbReference type="EMBL" id="SKB81992.1"/>
    </source>
</evidence>
<keyword evidence="11" id="KW-1185">Reference proteome</keyword>
<sequence length="90" mass="10081">MTDLYLEVVTPEKILFEGPVGMVEVPGELGRFTVLRDHGPIISTLTQGRIRIIGKDGVERHFLCRKGVVECKENRMTVLMDHASEAEEGE</sequence>
<evidence type="ECO:0000256" key="2">
    <source>
        <dbReference type="ARBA" id="ARBA00004184"/>
    </source>
</evidence>
<dbReference type="Proteomes" id="UP000191055">
    <property type="component" value="Unassembled WGS sequence"/>
</dbReference>
<evidence type="ECO:0000256" key="7">
    <source>
        <dbReference type="ARBA" id="ARBA00023196"/>
    </source>
</evidence>
<dbReference type="Pfam" id="PF02823">
    <property type="entry name" value="ATP-synt_DE_N"/>
    <property type="match status" value="1"/>
</dbReference>
<evidence type="ECO:0000256" key="3">
    <source>
        <dbReference type="ARBA" id="ARBA00005712"/>
    </source>
</evidence>
<keyword evidence="5 8" id="KW-0406">Ion transport</keyword>
<feature type="domain" description="ATP synthase F1 complex delta/epsilon subunit N-terminal" evidence="9">
    <location>
        <begin position="5"/>
        <end position="83"/>
    </location>
</feature>
<dbReference type="Gene3D" id="2.60.15.10">
    <property type="entry name" value="F0F1 ATP synthase delta/epsilon subunit, N-terminal"/>
    <property type="match status" value="1"/>
</dbReference>
<keyword evidence="7 8" id="KW-0139">CF(1)</keyword>
<dbReference type="OrthoDB" id="5294255at2"/>
<dbReference type="STRING" id="889453.SAMN03080601_01301"/>
<comment type="similarity">
    <text evidence="3 8">Belongs to the ATPase epsilon chain family.</text>
</comment>
<evidence type="ECO:0000256" key="1">
    <source>
        <dbReference type="ARBA" id="ARBA00003543"/>
    </source>
</evidence>
<reference evidence="10 11" key="1">
    <citation type="submission" date="2017-02" db="EMBL/GenBank/DDBJ databases">
        <authorList>
            <person name="Peterson S.W."/>
        </authorList>
    </citation>
    <scope>NUCLEOTIDE SEQUENCE [LARGE SCALE GENOMIC DNA]</scope>
    <source>
        <strain evidence="10 11">DSM 24412</strain>
    </source>
</reference>
<dbReference type="GO" id="GO:0046933">
    <property type="term" value="F:proton-transporting ATP synthase activity, rotational mechanism"/>
    <property type="evidence" value="ECO:0007669"/>
    <property type="project" value="InterPro"/>
</dbReference>
<evidence type="ECO:0000256" key="5">
    <source>
        <dbReference type="ARBA" id="ARBA00023065"/>
    </source>
</evidence>
<dbReference type="NCBIfam" id="TIGR01216">
    <property type="entry name" value="ATP_synt_epsi"/>
    <property type="match status" value="1"/>
</dbReference>
<protein>
    <submittedName>
        <fullName evidence="10">F-type H+-transporting ATPase subunit epsilon</fullName>
    </submittedName>
</protein>
<dbReference type="AlphaFoldDB" id="A0A1T5ED65"/>
<comment type="subunit">
    <text evidence="8">F-type ATPases have 2 components, CF(1) - the catalytic core - and CF(0) - the membrane proton channel. CF(1) has five subunits: alpha(3), beta(3), gamma(1), delta(1), epsilon(1). CF(0) has three main subunits: a, b and c.</text>
</comment>
<accession>A0A1T5ED65</accession>